<keyword evidence="3" id="KW-1185">Reference proteome</keyword>
<proteinExistence type="predicted"/>
<evidence type="ECO:0000256" key="1">
    <source>
        <dbReference type="SAM" id="MobiDB-lite"/>
    </source>
</evidence>
<comment type="caution">
    <text evidence="2">The sequence shown here is derived from an EMBL/GenBank/DDBJ whole genome shotgun (WGS) entry which is preliminary data.</text>
</comment>
<gene>
    <name evidence="2" type="ORF">BT67DRAFT_71273</name>
</gene>
<protein>
    <submittedName>
        <fullName evidence="2">Uncharacterized protein</fullName>
    </submittedName>
</protein>
<evidence type="ECO:0000313" key="3">
    <source>
        <dbReference type="Proteomes" id="UP001304895"/>
    </source>
</evidence>
<dbReference type="EMBL" id="MU853415">
    <property type="protein sequence ID" value="KAK4132755.1"/>
    <property type="molecule type" value="Genomic_DNA"/>
</dbReference>
<evidence type="ECO:0000313" key="2">
    <source>
        <dbReference type="EMBL" id="KAK4132755.1"/>
    </source>
</evidence>
<dbReference type="AlphaFoldDB" id="A0AAN6ZBB0"/>
<reference evidence="2" key="2">
    <citation type="submission" date="2023-05" db="EMBL/GenBank/DDBJ databases">
        <authorList>
            <consortium name="Lawrence Berkeley National Laboratory"/>
            <person name="Steindorff A."/>
            <person name="Hensen N."/>
            <person name="Bonometti L."/>
            <person name="Westerberg I."/>
            <person name="Brannstrom I.O."/>
            <person name="Guillou S."/>
            <person name="Cros-Aarteil S."/>
            <person name="Calhoun S."/>
            <person name="Haridas S."/>
            <person name="Kuo A."/>
            <person name="Mondo S."/>
            <person name="Pangilinan J."/>
            <person name="Riley R."/>
            <person name="Labutti K."/>
            <person name="Andreopoulos B."/>
            <person name="Lipzen A."/>
            <person name="Chen C."/>
            <person name="Yanf M."/>
            <person name="Daum C."/>
            <person name="Ng V."/>
            <person name="Clum A."/>
            <person name="Ohm R."/>
            <person name="Martin F."/>
            <person name="Silar P."/>
            <person name="Natvig D."/>
            <person name="Lalanne C."/>
            <person name="Gautier V."/>
            <person name="Ament-Velasquez S.L."/>
            <person name="Kruys A."/>
            <person name="Hutchinson M.I."/>
            <person name="Powell A.J."/>
            <person name="Barry K."/>
            <person name="Miller A.N."/>
            <person name="Grigoriev I.V."/>
            <person name="Debuchy R."/>
            <person name="Gladieux P."/>
            <person name="Thoren M.H."/>
            <person name="Johannesson H."/>
        </authorList>
    </citation>
    <scope>NUCLEOTIDE SEQUENCE</scope>
    <source>
        <strain evidence="2">CBS 123565</strain>
    </source>
</reference>
<reference evidence="2" key="1">
    <citation type="journal article" date="2023" name="Mol. Phylogenet. Evol.">
        <title>Genome-scale phylogeny and comparative genomics of the fungal order Sordariales.</title>
        <authorList>
            <person name="Hensen N."/>
            <person name="Bonometti L."/>
            <person name="Westerberg I."/>
            <person name="Brannstrom I.O."/>
            <person name="Guillou S."/>
            <person name="Cros-Aarteil S."/>
            <person name="Calhoun S."/>
            <person name="Haridas S."/>
            <person name="Kuo A."/>
            <person name="Mondo S."/>
            <person name="Pangilinan J."/>
            <person name="Riley R."/>
            <person name="LaButti K."/>
            <person name="Andreopoulos B."/>
            <person name="Lipzen A."/>
            <person name="Chen C."/>
            <person name="Yan M."/>
            <person name="Daum C."/>
            <person name="Ng V."/>
            <person name="Clum A."/>
            <person name="Steindorff A."/>
            <person name="Ohm R.A."/>
            <person name="Martin F."/>
            <person name="Silar P."/>
            <person name="Natvig D.O."/>
            <person name="Lalanne C."/>
            <person name="Gautier V."/>
            <person name="Ament-Velasquez S.L."/>
            <person name="Kruys A."/>
            <person name="Hutchinson M.I."/>
            <person name="Powell A.J."/>
            <person name="Barry K."/>
            <person name="Miller A.N."/>
            <person name="Grigoriev I.V."/>
            <person name="Debuchy R."/>
            <person name="Gladieux P."/>
            <person name="Hiltunen Thoren M."/>
            <person name="Johannesson H."/>
        </authorList>
    </citation>
    <scope>NUCLEOTIDE SEQUENCE</scope>
    <source>
        <strain evidence="2">CBS 123565</strain>
    </source>
</reference>
<accession>A0AAN6ZBB0</accession>
<feature type="region of interest" description="Disordered" evidence="1">
    <location>
        <begin position="59"/>
        <end position="92"/>
    </location>
</feature>
<dbReference type="Proteomes" id="UP001304895">
    <property type="component" value="Unassembled WGS sequence"/>
</dbReference>
<sequence length="158" mass="17334">MSPAMPSGVVFTHKATKNIAPRHCNQNQKHVSKAVEKNILLVQSTLLFLIGHVDPVLPEPSSIDEKDVFPRGSFRGPSMAPRSNGPRPVAADSHRRLNNFTMRTFRQQCTPSAKSESQQSERLGDGAVLPSIYIGEGPLTPSFEQQQVSQSLSRSLCI</sequence>
<organism evidence="2 3">
    <name type="scientific">Trichocladium antarcticum</name>
    <dbReference type="NCBI Taxonomy" id="1450529"/>
    <lineage>
        <taxon>Eukaryota</taxon>
        <taxon>Fungi</taxon>
        <taxon>Dikarya</taxon>
        <taxon>Ascomycota</taxon>
        <taxon>Pezizomycotina</taxon>
        <taxon>Sordariomycetes</taxon>
        <taxon>Sordariomycetidae</taxon>
        <taxon>Sordariales</taxon>
        <taxon>Chaetomiaceae</taxon>
        <taxon>Trichocladium</taxon>
    </lineage>
</organism>
<name>A0AAN6ZBB0_9PEZI</name>